<dbReference type="InterPro" id="IPR000731">
    <property type="entry name" value="SSD"/>
</dbReference>
<feature type="transmembrane region" description="Helical" evidence="6">
    <location>
        <begin position="200"/>
        <end position="220"/>
    </location>
</feature>
<evidence type="ECO:0000313" key="9">
    <source>
        <dbReference type="Proteomes" id="UP000627166"/>
    </source>
</evidence>
<evidence type="ECO:0000256" key="1">
    <source>
        <dbReference type="ARBA" id="ARBA00004651"/>
    </source>
</evidence>
<dbReference type="Gene3D" id="1.20.1640.10">
    <property type="entry name" value="Multidrug efflux transporter AcrB transmembrane domain"/>
    <property type="match status" value="2"/>
</dbReference>
<dbReference type="PROSITE" id="PS50156">
    <property type="entry name" value="SSD"/>
    <property type="match status" value="1"/>
</dbReference>
<dbReference type="PANTHER" id="PTHR33406">
    <property type="entry name" value="MEMBRANE PROTEIN MJ1562-RELATED"/>
    <property type="match status" value="1"/>
</dbReference>
<comment type="subcellular location">
    <subcellularLocation>
        <location evidence="1">Cell membrane</location>
        <topology evidence="1">Multi-pass membrane protein</topology>
    </subcellularLocation>
</comment>
<feature type="transmembrane region" description="Helical" evidence="6">
    <location>
        <begin position="308"/>
        <end position="326"/>
    </location>
</feature>
<name>A0ABR8YVD3_9CLOT</name>
<evidence type="ECO:0000256" key="6">
    <source>
        <dbReference type="SAM" id="Phobius"/>
    </source>
</evidence>
<dbReference type="Proteomes" id="UP000627166">
    <property type="component" value="Unassembled WGS sequence"/>
</dbReference>
<dbReference type="InterPro" id="IPR004869">
    <property type="entry name" value="MMPL_dom"/>
</dbReference>
<feature type="transmembrane region" description="Helical" evidence="6">
    <location>
        <begin position="644"/>
        <end position="673"/>
    </location>
</feature>
<comment type="caution">
    <text evidence="8">The sequence shown here is derived from an EMBL/GenBank/DDBJ whole genome shotgun (WGS) entry which is preliminary data.</text>
</comment>
<sequence length="698" mass="76911">MKKISRAIAKNRVLILIISVLLIFPSIYGFASTKVNYDLLTYLPEELDTMKAQKILNEKFDSGSTSMLIVENMETKDIVDLKEKVSEVKGVQKVVWVNDILDTSVPKEILPESFSKVFYSDDSTMLIIKFEDGSSSESTQDGIGEIRKIVNNKCFLSGMAAIVKDTKELADNETPFFVLIATILSAIVLALTMNSYVIPIIFLTSIGLAVLYNFGTNIFFGEISYVTKALAAVLQLGVTMDYSIFLLHRYDEERENTKDKVEAMAEAIANTMGSVAGSSLTTIAGFLALCVMKLALGRDIGFVMAKGVFIGLICTVTVLPALILTFDNVIHKFNHKTILPEFEKVSSLVTEKYKLFLVIFVVAFIPAIYGNAHAEVYYNLDESLPKDLPSIVATNKLKNDYNMITTNMIIVKDTVSNNDINNMVKEIEKVDGIEAALALEKFVGPSLPENFLPSEIKGNFQKEGYKQIIVNSSYKAATEEANKQIEEINKIVKSYDEEGLVGGEAPLTKDLIEISDTDFKRVNVASILAIFIIIMLVFMSFSLPILLVLSIELAIFINLGISYYLGTTMPFVASIVIGTIQLGATVDYAILLTSRFREEIRNGLDKYSAMTIAVKSSAKSIVTSALSFFAATAGVGIISKLEMISSLCILMARGAIISMLVILFILPSILLVCEKVIEKTSKNFKGESGVKEDEKMYV</sequence>
<reference evidence="8 9" key="1">
    <citation type="submission" date="2020-08" db="EMBL/GenBank/DDBJ databases">
        <title>A Genomic Blueprint of the Chicken Gut Microbiome.</title>
        <authorList>
            <person name="Gilroy R."/>
            <person name="Ravi A."/>
            <person name="Getino M."/>
            <person name="Pursley I."/>
            <person name="Horton D.L."/>
            <person name="Alikhan N.-F."/>
            <person name="Baker D."/>
            <person name="Gharbi K."/>
            <person name="Hall N."/>
            <person name="Watson M."/>
            <person name="Adriaenssens E.M."/>
            <person name="Foster-Nyarko E."/>
            <person name="Jarju S."/>
            <person name="Secka A."/>
            <person name="Antonio M."/>
            <person name="Oren A."/>
            <person name="Chaudhuri R."/>
            <person name="La Ragione R.M."/>
            <person name="Hildebrand F."/>
            <person name="Pallen M.J."/>
        </authorList>
    </citation>
    <scope>NUCLEOTIDE SEQUENCE [LARGE SCALE GENOMIC DNA]</scope>
    <source>
        <strain evidence="8 9">N37</strain>
    </source>
</reference>
<dbReference type="SUPFAM" id="SSF82866">
    <property type="entry name" value="Multidrug efflux transporter AcrB transmembrane domain"/>
    <property type="match status" value="2"/>
</dbReference>
<feature type="domain" description="SSD" evidence="7">
    <location>
        <begin position="543"/>
        <end position="672"/>
    </location>
</feature>
<feature type="transmembrane region" description="Helical" evidence="6">
    <location>
        <begin position="176"/>
        <end position="193"/>
    </location>
</feature>
<feature type="transmembrane region" description="Helical" evidence="6">
    <location>
        <begin position="268"/>
        <end position="296"/>
    </location>
</feature>
<dbReference type="PANTHER" id="PTHR33406:SF13">
    <property type="entry name" value="MEMBRANE PROTEIN YDFJ"/>
    <property type="match status" value="1"/>
</dbReference>
<evidence type="ECO:0000256" key="4">
    <source>
        <dbReference type="ARBA" id="ARBA00022989"/>
    </source>
</evidence>
<feature type="transmembrane region" description="Helical" evidence="6">
    <location>
        <begin position="571"/>
        <end position="591"/>
    </location>
</feature>
<feature type="transmembrane region" description="Helical" evidence="6">
    <location>
        <begin position="521"/>
        <end position="538"/>
    </location>
</feature>
<gene>
    <name evidence="8" type="ORF">H9637_14575</name>
</gene>
<dbReference type="EMBL" id="JACSQB010000119">
    <property type="protein sequence ID" value="MBD8048246.1"/>
    <property type="molecule type" value="Genomic_DNA"/>
</dbReference>
<organism evidence="8 9">
    <name type="scientific">Clostridium faecium</name>
    <dbReference type="NCBI Taxonomy" id="2762223"/>
    <lineage>
        <taxon>Bacteria</taxon>
        <taxon>Bacillati</taxon>
        <taxon>Bacillota</taxon>
        <taxon>Clostridia</taxon>
        <taxon>Eubacteriales</taxon>
        <taxon>Clostridiaceae</taxon>
        <taxon>Clostridium</taxon>
    </lineage>
</organism>
<evidence type="ECO:0000313" key="8">
    <source>
        <dbReference type="EMBL" id="MBD8048246.1"/>
    </source>
</evidence>
<keyword evidence="3 6" id="KW-0812">Transmembrane</keyword>
<dbReference type="InterPro" id="IPR050545">
    <property type="entry name" value="Mycobact_MmpL"/>
</dbReference>
<evidence type="ECO:0000259" key="7">
    <source>
        <dbReference type="PROSITE" id="PS50156"/>
    </source>
</evidence>
<keyword evidence="9" id="KW-1185">Reference proteome</keyword>
<evidence type="ECO:0000256" key="2">
    <source>
        <dbReference type="ARBA" id="ARBA00022475"/>
    </source>
</evidence>
<accession>A0ABR8YVD3</accession>
<keyword evidence="4 6" id="KW-1133">Transmembrane helix</keyword>
<keyword evidence="2" id="KW-1003">Cell membrane</keyword>
<evidence type="ECO:0000256" key="5">
    <source>
        <dbReference type="ARBA" id="ARBA00023136"/>
    </source>
</evidence>
<protein>
    <submittedName>
        <fullName evidence="8">MMPL family transporter</fullName>
    </submittedName>
</protein>
<feature type="transmembrane region" description="Helical" evidence="6">
    <location>
        <begin position="353"/>
        <end position="372"/>
    </location>
</feature>
<proteinExistence type="predicted"/>
<evidence type="ECO:0000256" key="3">
    <source>
        <dbReference type="ARBA" id="ARBA00022692"/>
    </source>
</evidence>
<feature type="transmembrane region" description="Helical" evidence="6">
    <location>
        <begin position="620"/>
        <end position="638"/>
    </location>
</feature>
<keyword evidence="5 6" id="KW-0472">Membrane</keyword>
<dbReference type="Pfam" id="PF03176">
    <property type="entry name" value="MMPL"/>
    <property type="match status" value="2"/>
</dbReference>
<dbReference type="RefSeq" id="WP_191741198.1">
    <property type="nucleotide sequence ID" value="NZ_JACSQB010000119.1"/>
</dbReference>